<dbReference type="AlphaFoldDB" id="A0A251UG45"/>
<evidence type="ECO:0000313" key="1">
    <source>
        <dbReference type="EMBL" id="OTG22337.1"/>
    </source>
</evidence>
<organism evidence="1 2">
    <name type="scientific">Helianthus annuus</name>
    <name type="common">Common sunflower</name>
    <dbReference type="NCBI Taxonomy" id="4232"/>
    <lineage>
        <taxon>Eukaryota</taxon>
        <taxon>Viridiplantae</taxon>
        <taxon>Streptophyta</taxon>
        <taxon>Embryophyta</taxon>
        <taxon>Tracheophyta</taxon>
        <taxon>Spermatophyta</taxon>
        <taxon>Magnoliopsida</taxon>
        <taxon>eudicotyledons</taxon>
        <taxon>Gunneridae</taxon>
        <taxon>Pentapetalae</taxon>
        <taxon>asterids</taxon>
        <taxon>campanulids</taxon>
        <taxon>Asterales</taxon>
        <taxon>Asteraceae</taxon>
        <taxon>Asteroideae</taxon>
        <taxon>Heliantheae alliance</taxon>
        <taxon>Heliantheae</taxon>
        <taxon>Helianthus</taxon>
    </lineage>
</organism>
<reference evidence="2" key="1">
    <citation type="journal article" date="2017" name="Nature">
        <title>The sunflower genome provides insights into oil metabolism, flowering and Asterid evolution.</title>
        <authorList>
            <person name="Badouin H."/>
            <person name="Gouzy J."/>
            <person name="Grassa C.J."/>
            <person name="Murat F."/>
            <person name="Staton S.E."/>
            <person name="Cottret L."/>
            <person name="Lelandais-Briere C."/>
            <person name="Owens G.L."/>
            <person name="Carrere S."/>
            <person name="Mayjonade B."/>
            <person name="Legrand L."/>
            <person name="Gill N."/>
            <person name="Kane N.C."/>
            <person name="Bowers J.E."/>
            <person name="Hubner S."/>
            <person name="Bellec A."/>
            <person name="Berard A."/>
            <person name="Berges H."/>
            <person name="Blanchet N."/>
            <person name="Boniface M.C."/>
            <person name="Brunel D."/>
            <person name="Catrice O."/>
            <person name="Chaidir N."/>
            <person name="Claudel C."/>
            <person name="Donnadieu C."/>
            <person name="Faraut T."/>
            <person name="Fievet G."/>
            <person name="Helmstetter N."/>
            <person name="King M."/>
            <person name="Knapp S.J."/>
            <person name="Lai Z."/>
            <person name="Le Paslier M.C."/>
            <person name="Lippi Y."/>
            <person name="Lorenzon L."/>
            <person name="Mandel J.R."/>
            <person name="Marage G."/>
            <person name="Marchand G."/>
            <person name="Marquand E."/>
            <person name="Bret-Mestries E."/>
            <person name="Morien E."/>
            <person name="Nambeesan S."/>
            <person name="Nguyen T."/>
            <person name="Pegot-Espagnet P."/>
            <person name="Pouilly N."/>
            <person name="Raftis F."/>
            <person name="Sallet E."/>
            <person name="Schiex T."/>
            <person name="Thomas J."/>
            <person name="Vandecasteele C."/>
            <person name="Vares D."/>
            <person name="Vear F."/>
            <person name="Vautrin S."/>
            <person name="Crespi M."/>
            <person name="Mangin B."/>
            <person name="Burke J.M."/>
            <person name="Salse J."/>
            <person name="Munos S."/>
            <person name="Vincourt P."/>
            <person name="Rieseberg L.H."/>
            <person name="Langlade N.B."/>
        </authorList>
    </citation>
    <scope>NUCLEOTIDE SEQUENCE [LARGE SCALE GENOMIC DNA]</scope>
    <source>
        <strain evidence="2">cv. SF193</strain>
    </source>
</reference>
<dbReference type="InParanoid" id="A0A251UG45"/>
<evidence type="ECO:0000313" key="2">
    <source>
        <dbReference type="Proteomes" id="UP000215914"/>
    </source>
</evidence>
<sequence>MTSHSTHPLTPYDVHTGHRIEGAGGWGRRPLELFAQQCSEHTFQFASSNPSIFFLL</sequence>
<name>A0A251UG45_HELAN</name>
<accession>A0A251UG45</accession>
<dbReference type="EMBL" id="CM007895">
    <property type="protein sequence ID" value="OTG22337.1"/>
    <property type="molecule type" value="Genomic_DNA"/>
</dbReference>
<dbReference type="Proteomes" id="UP000215914">
    <property type="component" value="Chromosome 6"/>
</dbReference>
<proteinExistence type="predicted"/>
<keyword evidence="2" id="KW-1185">Reference proteome</keyword>
<protein>
    <submittedName>
        <fullName evidence="1">Uncharacterized protein</fullName>
    </submittedName>
</protein>
<gene>
    <name evidence="1" type="ORF">HannXRQ_Chr06g0170401</name>
</gene>